<evidence type="ECO:0000256" key="1">
    <source>
        <dbReference type="ARBA" id="ARBA00011900"/>
    </source>
</evidence>
<keyword evidence="3" id="KW-0808">Transferase</keyword>
<comment type="catalytic activity">
    <reaction evidence="7">
        <text>a 2'-deoxyadenosine in DNA + S-adenosyl-L-methionine = an N(6)-methyl-2'-deoxyadenosine in DNA + S-adenosyl-L-homocysteine + H(+)</text>
        <dbReference type="Rhea" id="RHEA:15197"/>
        <dbReference type="Rhea" id="RHEA-COMP:12418"/>
        <dbReference type="Rhea" id="RHEA-COMP:12419"/>
        <dbReference type="ChEBI" id="CHEBI:15378"/>
        <dbReference type="ChEBI" id="CHEBI:57856"/>
        <dbReference type="ChEBI" id="CHEBI:59789"/>
        <dbReference type="ChEBI" id="CHEBI:90615"/>
        <dbReference type="ChEBI" id="CHEBI:90616"/>
        <dbReference type="EC" id="2.1.1.72"/>
    </reaction>
</comment>
<evidence type="ECO:0000256" key="2">
    <source>
        <dbReference type="ARBA" id="ARBA00022603"/>
    </source>
</evidence>
<dbReference type="PANTHER" id="PTHR33841:SF6">
    <property type="entry name" value="TYPE II METHYLTRANSFERASE M.HINDII"/>
    <property type="match status" value="1"/>
</dbReference>
<evidence type="ECO:0000256" key="5">
    <source>
        <dbReference type="ARBA" id="ARBA00022747"/>
    </source>
</evidence>
<dbReference type="InterPro" id="IPR050953">
    <property type="entry name" value="N4_N6_ade-DNA_methylase"/>
</dbReference>
<keyword evidence="6" id="KW-0238">DNA-binding</keyword>
<accession>A0ABQ1ECI0</accession>
<keyword evidence="2 9" id="KW-0489">Methyltransferase</keyword>
<dbReference type="Pfam" id="PF07669">
    <property type="entry name" value="Eco57I"/>
    <property type="match status" value="1"/>
</dbReference>
<protein>
    <recommendedName>
        <fullName evidence="1">site-specific DNA-methyltransferase (adenine-specific)</fullName>
        <ecNumber evidence="1">2.1.1.72</ecNumber>
    </recommendedName>
</protein>
<keyword evidence="4" id="KW-0949">S-adenosyl-L-methionine</keyword>
<dbReference type="InterPro" id="IPR011639">
    <property type="entry name" value="MethylTrfase_TaqI-like_dom"/>
</dbReference>
<dbReference type="PROSITE" id="PS00092">
    <property type="entry name" value="N6_MTASE"/>
    <property type="match status" value="1"/>
</dbReference>
<evidence type="ECO:0000256" key="4">
    <source>
        <dbReference type="ARBA" id="ARBA00022691"/>
    </source>
</evidence>
<sequence>MSFIFDNKKNKKKCQIFTPQSMVDTMLDLAGYTTNLLGRRVLENSFGTGNILKAIVIRYIDSCLNDNIPFEIISENLGKDIYGIELDNELFYKCKEELNAIVAYYKLPPVEWSLYNDNALTWETDLSFDLIIGNPPYITYKEIDEDSKKQIKESFVTCSVGKFDYCYAFIEAGIQLLSTSGKLVQLVPSNIYKNVFANKLRHALKEHISTILDYPSQQIFQGVLTSTSIFLYDRTNQKEYICYRNETEQTELLIQRKQLNGKWMFSNSIIRDTNTIRFGDVFNASIVIATLLNEAFIVTKDKISEKAIEKSILRKAVSPRSLRYNREEYIIFPYKYDDNTLVHINSNTFKDDFPGAAKHLEEYIVKLDKRKKDKNVQWFEYGRTQALAHLNQRKLLISTVVTNKVDIYELDRDTIPYSGIYITEKSGSSFTLKNARFILESPEFMEYVKKVGISVSGQSLRITCKDINNFEFKGGS</sequence>
<evidence type="ECO:0000313" key="10">
    <source>
        <dbReference type="Proteomes" id="UP000663802"/>
    </source>
</evidence>
<dbReference type="GO" id="GO:0008168">
    <property type="term" value="F:methyltransferase activity"/>
    <property type="evidence" value="ECO:0007669"/>
    <property type="project" value="UniProtKB-KW"/>
</dbReference>
<evidence type="ECO:0000313" key="9">
    <source>
        <dbReference type="EMBL" id="GFZ32439.1"/>
    </source>
</evidence>
<evidence type="ECO:0000259" key="8">
    <source>
        <dbReference type="Pfam" id="PF07669"/>
    </source>
</evidence>
<proteinExistence type="predicted"/>
<evidence type="ECO:0000256" key="7">
    <source>
        <dbReference type="ARBA" id="ARBA00047942"/>
    </source>
</evidence>
<name>A0ABQ1ECI0_9CLOT</name>
<dbReference type="Proteomes" id="UP000663802">
    <property type="component" value="Unassembled WGS sequence"/>
</dbReference>
<dbReference type="EMBL" id="BMBA01000002">
    <property type="protein sequence ID" value="GFZ32439.1"/>
    <property type="molecule type" value="Genomic_DNA"/>
</dbReference>
<dbReference type="Gene3D" id="3.40.50.150">
    <property type="entry name" value="Vaccinia Virus protein VP39"/>
    <property type="match status" value="1"/>
</dbReference>
<dbReference type="InterPro" id="IPR029063">
    <property type="entry name" value="SAM-dependent_MTases_sf"/>
</dbReference>
<organism evidence="9 10">
    <name type="scientific">Clostridium zeae</name>
    <dbReference type="NCBI Taxonomy" id="2759022"/>
    <lineage>
        <taxon>Bacteria</taxon>
        <taxon>Bacillati</taxon>
        <taxon>Bacillota</taxon>
        <taxon>Clostridia</taxon>
        <taxon>Eubacteriales</taxon>
        <taxon>Clostridiaceae</taxon>
        <taxon>Clostridium</taxon>
    </lineage>
</organism>
<dbReference type="PANTHER" id="PTHR33841">
    <property type="entry name" value="DNA METHYLTRANSFERASE YEEA-RELATED"/>
    <property type="match status" value="1"/>
</dbReference>
<dbReference type="SUPFAM" id="SSF53335">
    <property type="entry name" value="S-adenosyl-L-methionine-dependent methyltransferases"/>
    <property type="match status" value="1"/>
</dbReference>
<dbReference type="PRINTS" id="PR00507">
    <property type="entry name" value="N12N6MTFRASE"/>
</dbReference>
<evidence type="ECO:0000256" key="6">
    <source>
        <dbReference type="ARBA" id="ARBA00023125"/>
    </source>
</evidence>
<dbReference type="InterPro" id="IPR002052">
    <property type="entry name" value="DNA_methylase_N6_adenine_CS"/>
</dbReference>
<keyword evidence="10" id="KW-1185">Reference proteome</keyword>
<keyword evidence="5" id="KW-0680">Restriction system</keyword>
<feature type="domain" description="Type II methyltransferase M.TaqI-like" evidence="8">
    <location>
        <begin position="104"/>
        <end position="220"/>
    </location>
</feature>
<evidence type="ECO:0000256" key="3">
    <source>
        <dbReference type="ARBA" id="ARBA00022679"/>
    </source>
</evidence>
<gene>
    <name evidence="9" type="ORF">CSC2_29650</name>
</gene>
<dbReference type="EC" id="2.1.1.72" evidence="1"/>
<comment type="caution">
    <text evidence="9">The sequence shown here is derived from an EMBL/GenBank/DDBJ whole genome shotgun (WGS) entry which is preliminary data.</text>
</comment>
<dbReference type="GO" id="GO:0032259">
    <property type="term" value="P:methylation"/>
    <property type="evidence" value="ECO:0007669"/>
    <property type="project" value="UniProtKB-KW"/>
</dbReference>
<dbReference type="RefSeq" id="WP_206870686.1">
    <property type="nucleotide sequence ID" value="NZ_BMBA01000002.1"/>
</dbReference>
<reference evidence="9 10" key="1">
    <citation type="journal article" date="2021" name="Int. J. Syst. Evol. Microbiol.">
        <title>Clostridium zeae sp. nov., isolated from corn silage.</title>
        <authorList>
            <person name="Kobayashi H."/>
            <person name="Tanizawa Y."/>
            <person name="Yagura M."/>
            <person name="Sakamoto M."/>
            <person name="Ohkuma M."/>
            <person name="Tohno M."/>
        </authorList>
    </citation>
    <scope>NUCLEOTIDE SEQUENCE [LARGE SCALE GENOMIC DNA]</scope>
    <source>
        <strain evidence="9 10">CSC2</strain>
    </source>
</reference>